<dbReference type="EMBL" id="ML993886">
    <property type="protein sequence ID" value="KAF2204035.1"/>
    <property type="molecule type" value="Genomic_DNA"/>
</dbReference>
<protein>
    <submittedName>
        <fullName evidence="2">Uncharacterized protein</fullName>
    </submittedName>
</protein>
<feature type="compositionally biased region" description="Acidic residues" evidence="1">
    <location>
        <begin position="46"/>
        <end position="75"/>
    </location>
</feature>
<dbReference type="Proteomes" id="UP000799536">
    <property type="component" value="Unassembled WGS sequence"/>
</dbReference>
<organism evidence="2 3">
    <name type="scientific">Delitschia confertaspora ATCC 74209</name>
    <dbReference type="NCBI Taxonomy" id="1513339"/>
    <lineage>
        <taxon>Eukaryota</taxon>
        <taxon>Fungi</taxon>
        <taxon>Dikarya</taxon>
        <taxon>Ascomycota</taxon>
        <taxon>Pezizomycotina</taxon>
        <taxon>Dothideomycetes</taxon>
        <taxon>Pleosporomycetidae</taxon>
        <taxon>Pleosporales</taxon>
        <taxon>Delitschiaceae</taxon>
        <taxon>Delitschia</taxon>
    </lineage>
</organism>
<evidence type="ECO:0000313" key="3">
    <source>
        <dbReference type="Proteomes" id="UP000799536"/>
    </source>
</evidence>
<comment type="caution">
    <text evidence="2">The sequence shown here is derived from an EMBL/GenBank/DDBJ whole genome shotgun (WGS) entry which is preliminary data.</text>
</comment>
<accession>A0A9P4N1P4</accession>
<keyword evidence="3" id="KW-1185">Reference proteome</keyword>
<feature type="compositionally biased region" description="Basic and acidic residues" evidence="1">
    <location>
        <begin position="28"/>
        <end position="45"/>
    </location>
</feature>
<feature type="region of interest" description="Disordered" evidence="1">
    <location>
        <begin position="1"/>
        <end position="103"/>
    </location>
</feature>
<reference evidence="2" key="1">
    <citation type="journal article" date="2020" name="Stud. Mycol.">
        <title>101 Dothideomycetes genomes: a test case for predicting lifestyles and emergence of pathogens.</title>
        <authorList>
            <person name="Haridas S."/>
            <person name="Albert R."/>
            <person name="Binder M."/>
            <person name="Bloem J."/>
            <person name="Labutti K."/>
            <person name="Salamov A."/>
            <person name="Andreopoulos B."/>
            <person name="Baker S."/>
            <person name="Barry K."/>
            <person name="Bills G."/>
            <person name="Bluhm B."/>
            <person name="Cannon C."/>
            <person name="Castanera R."/>
            <person name="Culley D."/>
            <person name="Daum C."/>
            <person name="Ezra D."/>
            <person name="Gonzalez J."/>
            <person name="Henrissat B."/>
            <person name="Kuo A."/>
            <person name="Liang C."/>
            <person name="Lipzen A."/>
            <person name="Lutzoni F."/>
            <person name="Magnuson J."/>
            <person name="Mondo S."/>
            <person name="Nolan M."/>
            <person name="Ohm R."/>
            <person name="Pangilinan J."/>
            <person name="Park H.-J."/>
            <person name="Ramirez L."/>
            <person name="Alfaro M."/>
            <person name="Sun H."/>
            <person name="Tritt A."/>
            <person name="Yoshinaga Y."/>
            <person name="Zwiers L.-H."/>
            <person name="Turgeon B."/>
            <person name="Goodwin S."/>
            <person name="Spatafora J."/>
            <person name="Crous P."/>
            <person name="Grigoriev I."/>
        </authorList>
    </citation>
    <scope>NUCLEOTIDE SEQUENCE</scope>
    <source>
        <strain evidence="2">ATCC 74209</strain>
    </source>
</reference>
<proteinExistence type="predicted"/>
<evidence type="ECO:0000313" key="2">
    <source>
        <dbReference type="EMBL" id="KAF2204035.1"/>
    </source>
</evidence>
<sequence>MKKKTNTTRVYRNDSVPTLTLGISGVDGADKDIDGEVNREQQDDVEHIDEDKDQGDIEDKEDCEEQEGSEPIGEDEDRKESGTKQLLPKRHSNPMAKNSTACS</sequence>
<name>A0A9P4N1P4_9PLEO</name>
<dbReference type="AlphaFoldDB" id="A0A9P4N1P4"/>
<gene>
    <name evidence="2" type="ORF">GQ43DRAFT_496474</name>
</gene>
<feature type="compositionally biased region" description="Polar residues" evidence="1">
    <location>
        <begin position="7"/>
        <end position="18"/>
    </location>
</feature>
<evidence type="ECO:0000256" key="1">
    <source>
        <dbReference type="SAM" id="MobiDB-lite"/>
    </source>
</evidence>